<protein>
    <recommendedName>
        <fullName evidence="2">phosphoglycerate mutase (2,3-diphosphoglycerate-dependent)</fullName>
        <ecNumber evidence="2">5.4.2.11</ecNumber>
    </recommendedName>
</protein>
<dbReference type="GO" id="GO:0004619">
    <property type="term" value="F:phosphoglycerate mutase activity"/>
    <property type="evidence" value="ECO:0007669"/>
    <property type="project" value="UniProtKB-EC"/>
</dbReference>
<dbReference type="GO" id="GO:0006096">
    <property type="term" value="P:glycolytic process"/>
    <property type="evidence" value="ECO:0007669"/>
    <property type="project" value="UniProtKB-KW"/>
</dbReference>
<feature type="binding site" evidence="7">
    <location>
        <position position="65"/>
    </location>
    <ligand>
        <name>substrate</name>
    </ligand>
</feature>
<evidence type="ECO:0000256" key="1">
    <source>
        <dbReference type="ARBA" id="ARBA00006717"/>
    </source>
</evidence>
<dbReference type="RefSeq" id="WP_189535964.1">
    <property type="nucleotide sequence ID" value="NZ_BMYX01000020.1"/>
</dbReference>
<sequence>MNDRQKVRVCMVRHGETAWNAERRLQGQTDIPLNITGEEQAERLARTLRHQGLSFDAVYSSDLSRALATARPVAQWQNLPLNTAPALRERHFGLFQGLTYEEAAERHPEAYARYARREPDFTPENGESLLAFQARVTGFMHACARQHPGQTLFIVCHGGVLDIAYRLATGMELSKKRDFTIPNAALNWLEYANGSWRLERWGDESHLAESLDEL</sequence>
<accession>A0A918P5A4</accession>
<dbReference type="Gene3D" id="3.40.50.1240">
    <property type="entry name" value="Phosphoglycerate mutase-like"/>
    <property type="match status" value="1"/>
</dbReference>
<dbReference type="InterPro" id="IPR013078">
    <property type="entry name" value="His_Pase_superF_clade-1"/>
</dbReference>
<proteinExistence type="inferred from homology"/>
<evidence type="ECO:0000256" key="2">
    <source>
        <dbReference type="ARBA" id="ARBA00012028"/>
    </source>
</evidence>
<dbReference type="InterPro" id="IPR005952">
    <property type="entry name" value="Phosphogly_mut1"/>
</dbReference>
<feature type="binding site" evidence="7">
    <location>
        <begin position="13"/>
        <end position="20"/>
    </location>
    <ligand>
        <name>substrate</name>
    </ligand>
</feature>
<dbReference type="SUPFAM" id="SSF53254">
    <property type="entry name" value="Phosphoglycerate mutase-like"/>
    <property type="match status" value="1"/>
</dbReference>
<dbReference type="CDD" id="cd07067">
    <property type="entry name" value="HP_PGM_like"/>
    <property type="match status" value="1"/>
</dbReference>
<dbReference type="InterPro" id="IPR001345">
    <property type="entry name" value="PG/BPGM_mutase_AS"/>
</dbReference>
<reference evidence="8" key="2">
    <citation type="submission" date="2020-09" db="EMBL/GenBank/DDBJ databases">
        <authorList>
            <person name="Sun Q."/>
            <person name="Kim S."/>
        </authorList>
    </citation>
    <scope>NUCLEOTIDE SEQUENCE</scope>
    <source>
        <strain evidence="8">KCTC 32182</strain>
    </source>
</reference>
<gene>
    <name evidence="8" type="ORF">GCM10011289_30920</name>
</gene>
<evidence type="ECO:0000256" key="5">
    <source>
        <dbReference type="ARBA" id="ARBA00023235"/>
    </source>
</evidence>
<evidence type="ECO:0000256" key="6">
    <source>
        <dbReference type="PIRSR" id="PIRSR613078-1"/>
    </source>
</evidence>
<keyword evidence="4" id="KW-0324">Glycolysis</keyword>
<comment type="caution">
    <text evidence="8">The sequence shown here is derived from an EMBL/GenBank/DDBJ whole genome shotgun (WGS) entry which is preliminary data.</text>
</comment>
<dbReference type="EMBL" id="BMYX01000020">
    <property type="protein sequence ID" value="GGY25072.1"/>
    <property type="molecule type" value="Genomic_DNA"/>
</dbReference>
<dbReference type="Proteomes" id="UP000645257">
    <property type="component" value="Unassembled WGS sequence"/>
</dbReference>
<feature type="active site" description="Tele-phosphohistidine intermediate" evidence="6">
    <location>
        <position position="14"/>
    </location>
</feature>
<name>A0A918P5A4_9NEIS</name>
<comment type="similarity">
    <text evidence="1">Belongs to the phosphoglycerate mutase family. BPG-dependent PGAM subfamily.</text>
</comment>
<keyword evidence="5" id="KW-0413">Isomerase</keyword>
<dbReference type="PANTHER" id="PTHR11931">
    <property type="entry name" value="PHOSPHOGLYCERATE MUTASE"/>
    <property type="match status" value="1"/>
</dbReference>
<evidence type="ECO:0000256" key="3">
    <source>
        <dbReference type="ARBA" id="ARBA00022432"/>
    </source>
</evidence>
<dbReference type="SMART" id="SM00855">
    <property type="entry name" value="PGAM"/>
    <property type="match status" value="1"/>
</dbReference>
<dbReference type="AlphaFoldDB" id="A0A918P5A4"/>
<dbReference type="GO" id="GO:0006094">
    <property type="term" value="P:gluconeogenesis"/>
    <property type="evidence" value="ECO:0007669"/>
    <property type="project" value="UniProtKB-KW"/>
</dbReference>
<evidence type="ECO:0000256" key="7">
    <source>
        <dbReference type="PIRSR" id="PIRSR613078-2"/>
    </source>
</evidence>
<feature type="active site" description="Proton donor/acceptor" evidence="6">
    <location>
        <position position="89"/>
    </location>
</feature>
<feature type="binding site" evidence="7">
    <location>
        <begin position="116"/>
        <end position="117"/>
    </location>
    <ligand>
        <name>substrate</name>
    </ligand>
</feature>
<reference evidence="8" key="1">
    <citation type="journal article" date="2014" name="Int. J. Syst. Evol. Microbiol.">
        <title>Complete genome sequence of Corynebacterium casei LMG S-19264T (=DSM 44701T), isolated from a smear-ripened cheese.</title>
        <authorList>
            <consortium name="US DOE Joint Genome Institute (JGI-PGF)"/>
            <person name="Walter F."/>
            <person name="Albersmeier A."/>
            <person name="Kalinowski J."/>
            <person name="Ruckert C."/>
        </authorList>
    </citation>
    <scope>NUCLEOTIDE SEQUENCE</scope>
    <source>
        <strain evidence="8">KCTC 32182</strain>
    </source>
</reference>
<evidence type="ECO:0000313" key="8">
    <source>
        <dbReference type="EMBL" id="GGY25072.1"/>
    </source>
</evidence>
<keyword evidence="3" id="KW-0312">Gluconeogenesis</keyword>
<evidence type="ECO:0000256" key="4">
    <source>
        <dbReference type="ARBA" id="ARBA00023152"/>
    </source>
</evidence>
<dbReference type="Pfam" id="PF00300">
    <property type="entry name" value="His_Phos_1"/>
    <property type="match status" value="1"/>
</dbReference>
<dbReference type="InterPro" id="IPR029033">
    <property type="entry name" value="His_PPase_superfam"/>
</dbReference>
<dbReference type="PROSITE" id="PS00175">
    <property type="entry name" value="PG_MUTASE"/>
    <property type="match status" value="1"/>
</dbReference>
<evidence type="ECO:0000313" key="9">
    <source>
        <dbReference type="Proteomes" id="UP000645257"/>
    </source>
</evidence>
<organism evidence="8 9">
    <name type="scientific">Paludibacterium paludis</name>
    <dbReference type="NCBI Taxonomy" id="1225769"/>
    <lineage>
        <taxon>Bacteria</taxon>
        <taxon>Pseudomonadati</taxon>
        <taxon>Pseudomonadota</taxon>
        <taxon>Betaproteobacteria</taxon>
        <taxon>Neisseriales</taxon>
        <taxon>Chromobacteriaceae</taxon>
        <taxon>Paludibacterium</taxon>
    </lineage>
</organism>
<dbReference type="EC" id="5.4.2.11" evidence="2"/>
<dbReference type="PIRSF" id="PIRSF000709">
    <property type="entry name" value="6PFK_2-Ptase"/>
    <property type="match status" value="1"/>
</dbReference>
<keyword evidence="9" id="KW-1185">Reference proteome</keyword>